<dbReference type="RefSeq" id="WP_008792862.1">
    <property type="nucleotide sequence ID" value="NZ_CAXMZD010000001.1"/>
</dbReference>
<dbReference type="Proteomes" id="UP001211987">
    <property type="component" value="Unassembled WGS sequence"/>
</dbReference>
<feature type="transmembrane region" description="Helical" evidence="1">
    <location>
        <begin position="221"/>
        <end position="243"/>
    </location>
</feature>
<protein>
    <submittedName>
        <fullName evidence="2">PTS system mannose/fructose/sorbose family transporter subunit IID</fullName>
    </submittedName>
</protein>
<keyword evidence="1" id="KW-1133">Transmembrane helix</keyword>
<accession>A0A9Q7MLP3</accession>
<feature type="transmembrane region" description="Helical" evidence="1">
    <location>
        <begin position="250"/>
        <end position="268"/>
    </location>
</feature>
<gene>
    <name evidence="2" type="ORF">PM738_19455</name>
</gene>
<organism evidence="2 3">
    <name type="scientific">Thomasclavelia ramosa</name>
    <dbReference type="NCBI Taxonomy" id="1547"/>
    <lineage>
        <taxon>Bacteria</taxon>
        <taxon>Bacillati</taxon>
        <taxon>Bacillota</taxon>
        <taxon>Erysipelotrichia</taxon>
        <taxon>Erysipelotrichales</taxon>
        <taxon>Coprobacillaceae</taxon>
        <taxon>Thomasclavelia</taxon>
    </lineage>
</organism>
<feature type="transmembrane region" description="Helical" evidence="1">
    <location>
        <begin position="180"/>
        <end position="201"/>
    </location>
</feature>
<dbReference type="GO" id="GO:0009401">
    <property type="term" value="P:phosphoenolpyruvate-dependent sugar phosphotransferase system"/>
    <property type="evidence" value="ECO:0007669"/>
    <property type="project" value="InterPro"/>
</dbReference>
<dbReference type="PANTHER" id="PTHR32502:SF23">
    <property type="entry name" value="TRANSPORT PROTEIN, PTS SYSTEM"/>
    <property type="match status" value="1"/>
</dbReference>
<sequence>MMTSKLTKKELNKTMLRSCGCSFSWGYERQGNIAFAYAMIPVLRKLFPQKEEASKALKRHLEYYNVTNQCMTFNLGIASAMEEEIAKNKEFDTKVVNETKVALMGPISGVGDAFFWGTFKIIATAVGTTFALQGNILGPILFFLIYNIPAFAIRIGLMNVGYSLGTKFLTEMQSNGLMSVLLKGATVLGLFVVGGMCASLVNLNIVYTFSDGANSQTVSDLLNQIMPCLASLLVFATTYWGIVIKKIKPITMIVLMTIIGIGGAYLGILG</sequence>
<dbReference type="AlphaFoldDB" id="A0A9Q7MLP3"/>
<evidence type="ECO:0000313" key="2">
    <source>
        <dbReference type="EMBL" id="MDB7085957.1"/>
    </source>
</evidence>
<name>A0A9Q7MLP3_9FIRM</name>
<evidence type="ECO:0000256" key="1">
    <source>
        <dbReference type="SAM" id="Phobius"/>
    </source>
</evidence>
<proteinExistence type="predicted"/>
<evidence type="ECO:0000313" key="3">
    <source>
        <dbReference type="Proteomes" id="UP001211987"/>
    </source>
</evidence>
<dbReference type="InterPro" id="IPR004704">
    <property type="entry name" value="PTS_IID_man"/>
</dbReference>
<dbReference type="InterPro" id="IPR050303">
    <property type="entry name" value="GatZ_KbaZ_carbometab"/>
</dbReference>
<reference evidence="2" key="1">
    <citation type="submission" date="2023-01" db="EMBL/GenBank/DDBJ databases">
        <title>Human gut microbiome strain richness.</title>
        <authorList>
            <person name="Chen-Liaw A."/>
        </authorList>
    </citation>
    <scope>NUCLEOTIDE SEQUENCE</scope>
    <source>
        <strain evidence="2">1001217st2_G6_1001217B_191108</strain>
    </source>
</reference>
<keyword evidence="1" id="KW-0472">Membrane</keyword>
<feature type="transmembrane region" description="Helical" evidence="1">
    <location>
        <begin position="113"/>
        <end position="134"/>
    </location>
</feature>
<dbReference type="Pfam" id="PF03613">
    <property type="entry name" value="EIID-AGA"/>
    <property type="match status" value="1"/>
</dbReference>
<comment type="caution">
    <text evidence="2">The sequence shown here is derived from an EMBL/GenBank/DDBJ whole genome shotgun (WGS) entry which is preliminary data.</text>
</comment>
<feature type="transmembrane region" description="Helical" evidence="1">
    <location>
        <begin position="140"/>
        <end position="160"/>
    </location>
</feature>
<dbReference type="EMBL" id="JAQLKE010000066">
    <property type="protein sequence ID" value="MDB7085957.1"/>
    <property type="molecule type" value="Genomic_DNA"/>
</dbReference>
<dbReference type="PROSITE" id="PS51108">
    <property type="entry name" value="PTS_EIID"/>
    <property type="match status" value="1"/>
</dbReference>
<dbReference type="GO" id="GO:0005886">
    <property type="term" value="C:plasma membrane"/>
    <property type="evidence" value="ECO:0007669"/>
    <property type="project" value="TreeGrafter"/>
</dbReference>
<keyword evidence="1" id="KW-0812">Transmembrane</keyword>
<dbReference type="PANTHER" id="PTHR32502">
    <property type="entry name" value="N-ACETYLGALACTOSAMINE PERMEASE II COMPONENT-RELATED"/>
    <property type="match status" value="1"/>
</dbReference>